<dbReference type="GO" id="GO:0060285">
    <property type="term" value="P:cilium-dependent cell motility"/>
    <property type="evidence" value="ECO:0007669"/>
    <property type="project" value="UniProtKB-UniRule"/>
</dbReference>
<dbReference type="CDD" id="cd00298">
    <property type="entry name" value="ACD_sHsps_p23-like"/>
    <property type="match status" value="1"/>
</dbReference>
<evidence type="ECO:0000313" key="7">
    <source>
        <dbReference type="Ensembl" id="ENSMMOP00000015714.1"/>
    </source>
</evidence>
<dbReference type="Gene3D" id="2.60.40.790">
    <property type="match status" value="1"/>
</dbReference>
<dbReference type="Pfam" id="PF08190">
    <property type="entry name" value="PIH1"/>
    <property type="match status" value="1"/>
</dbReference>
<dbReference type="InterPro" id="IPR041442">
    <property type="entry name" value="PIH1D1/2/3_CS-like"/>
</dbReference>
<keyword evidence="8" id="KW-1185">Reference proteome</keyword>
<dbReference type="Pfam" id="PF18201">
    <property type="entry name" value="PIH1_CS"/>
    <property type="match status" value="1"/>
</dbReference>
<name>A0A3Q3X1H5_MOLML</name>
<comment type="function">
    <text evidence="3">Required for cytoplasmic pre-assembly of axonemal dyneins, thereby playing a central role in motility in cilia and flagella. Involved in pre-assembly of dynein arm complexes in the cytoplasm before intraflagellar transport loads them for the ciliary compartment.</text>
</comment>
<feature type="domain" description="PIH1 N-terminal" evidence="5">
    <location>
        <begin position="40"/>
        <end position="202"/>
    </location>
</feature>
<dbReference type="HAMAP" id="MF_03069">
    <property type="entry name" value="Kintoun"/>
    <property type="match status" value="1"/>
</dbReference>
<dbReference type="Proteomes" id="UP000261620">
    <property type="component" value="Unplaced"/>
</dbReference>
<feature type="compositionally biased region" description="Low complexity" evidence="4">
    <location>
        <begin position="341"/>
        <end position="350"/>
    </location>
</feature>
<feature type="compositionally biased region" description="Gly residues" evidence="4">
    <location>
        <begin position="352"/>
        <end position="363"/>
    </location>
</feature>
<dbReference type="PANTHER" id="PTHR22997:SF3">
    <property type="entry name" value="PROTEIN KINTOUN"/>
    <property type="match status" value="1"/>
</dbReference>
<evidence type="ECO:0000259" key="5">
    <source>
        <dbReference type="Pfam" id="PF08190"/>
    </source>
</evidence>
<dbReference type="STRING" id="94237.ENSMMOP00000015714"/>
<dbReference type="OMA" id="QCWSLPH"/>
<comment type="similarity">
    <text evidence="3">Belongs to the PIH1 family. Kintoun subfamily.</text>
</comment>
<dbReference type="InterPro" id="IPR008978">
    <property type="entry name" value="HSP20-like_chaperone"/>
</dbReference>
<feature type="compositionally biased region" description="Basic and acidic residues" evidence="4">
    <location>
        <begin position="404"/>
        <end position="436"/>
    </location>
</feature>
<evidence type="ECO:0000256" key="4">
    <source>
        <dbReference type="SAM" id="MobiDB-lite"/>
    </source>
</evidence>
<dbReference type="InterPro" id="IPR012981">
    <property type="entry name" value="PIH1_N"/>
</dbReference>
<protein>
    <recommendedName>
        <fullName evidence="3">Protein kintoun</fullName>
    </recommendedName>
    <alternativeName>
        <fullName evidence="3">Dynein assembly factor 2, axonemal</fullName>
    </alternativeName>
</protein>
<dbReference type="Ensembl" id="ENSMMOT00000015977.1">
    <property type="protein sequence ID" value="ENSMMOP00000015714.1"/>
    <property type="gene ID" value="ENSMMOG00000011990.1"/>
</dbReference>
<organism evidence="7 8">
    <name type="scientific">Mola mola</name>
    <name type="common">Ocean sunfish</name>
    <name type="synonym">Tetraodon mola</name>
    <dbReference type="NCBI Taxonomy" id="94237"/>
    <lineage>
        <taxon>Eukaryota</taxon>
        <taxon>Metazoa</taxon>
        <taxon>Chordata</taxon>
        <taxon>Craniata</taxon>
        <taxon>Vertebrata</taxon>
        <taxon>Euteleostomi</taxon>
        <taxon>Actinopterygii</taxon>
        <taxon>Neopterygii</taxon>
        <taxon>Teleostei</taxon>
        <taxon>Neoteleostei</taxon>
        <taxon>Acanthomorphata</taxon>
        <taxon>Eupercaria</taxon>
        <taxon>Tetraodontiformes</taxon>
        <taxon>Molidae</taxon>
        <taxon>Mola</taxon>
    </lineage>
</organism>
<dbReference type="AlphaFoldDB" id="A0A3Q3X1H5"/>
<dbReference type="GO" id="GO:0005576">
    <property type="term" value="C:extracellular region"/>
    <property type="evidence" value="ECO:0007669"/>
    <property type="project" value="GOC"/>
</dbReference>
<evidence type="ECO:0000256" key="1">
    <source>
        <dbReference type="ARBA" id="ARBA00022490"/>
    </source>
</evidence>
<reference evidence="7" key="1">
    <citation type="submission" date="2025-08" db="UniProtKB">
        <authorList>
            <consortium name="Ensembl"/>
        </authorList>
    </citation>
    <scope>IDENTIFICATION</scope>
</reference>
<dbReference type="InterPro" id="IPR050734">
    <property type="entry name" value="PIH1/Kintoun_subfamily"/>
</dbReference>
<reference evidence="7" key="2">
    <citation type="submission" date="2025-09" db="UniProtKB">
        <authorList>
            <consortium name="Ensembl"/>
        </authorList>
    </citation>
    <scope>IDENTIFICATION</scope>
</reference>
<evidence type="ECO:0000256" key="3">
    <source>
        <dbReference type="HAMAP-Rule" id="MF_03069"/>
    </source>
</evidence>
<dbReference type="GO" id="GO:0070286">
    <property type="term" value="P:axonemal dynein complex assembly"/>
    <property type="evidence" value="ECO:0007669"/>
    <property type="project" value="UniProtKB-UniRule"/>
</dbReference>
<accession>A0A3Q3X1H5</accession>
<dbReference type="GO" id="GO:0003351">
    <property type="term" value="P:epithelial cilium movement involved in extracellular fluid movement"/>
    <property type="evidence" value="ECO:0007669"/>
    <property type="project" value="TreeGrafter"/>
</dbReference>
<evidence type="ECO:0000313" key="8">
    <source>
        <dbReference type="Proteomes" id="UP000261620"/>
    </source>
</evidence>
<gene>
    <name evidence="3" type="primary">DNAAF2</name>
    <name evidence="3" type="synonym">KTU</name>
</gene>
<feature type="compositionally biased region" description="Acidic residues" evidence="4">
    <location>
        <begin position="381"/>
        <end position="403"/>
    </location>
</feature>
<proteinExistence type="inferred from homology"/>
<evidence type="ECO:0000259" key="6">
    <source>
        <dbReference type="Pfam" id="PF18201"/>
    </source>
</evidence>
<feature type="region of interest" description="Disordered" evidence="4">
    <location>
        <begin position="332"/>
        <end position="463"/>
    </location>
</feature>
<dbReference type="InterPro" id="IPR034727">
    <property type="entry name" value="Kintoun"/>
</dbReference>
<comment type="subcellular location">
    <subcellularLocation>
        <location evidence="3">Cytoplasm</location>
    </subcellularLocation>
    <subcellularLocation>
        <location evidence="2">Dynein axonemal particle</location>
    </subcellularLocation>
    <text evidence="3">Localizes in the apical cytoplasm around the gamma-tubulin-positive pericentriolar region, not in the cilia.</text>
</comment>
<dbReference type="PANTHER" id="PTHR22997">
    <property type="entry name" value="PIH1 DOMAIN-CONTAINING PROTEIN 1"/>
    <property type="match status" value="1"/>
</dbReference>
<evidence type="ECO:0000256" key="2">
    <source>
        <dbReference type="ARBA" id="ARBA00024190"/>
    </source>
</evidence>
<keyword evidence="1 3" id="KW-0963">Cytoplasm</keyword>
<feature type="domain" description="PIH1D1/2/3 CS-like" evidence="6">
    <location>
        <begin position="224"/>
        <end position="323"/>
    </location>
</feature>
<dbReference type="GO" id="GO:0120293">
    <property type="term" value="C:dynein axonemal particle"/>
    <property type="evidence" value="ECO:0007669"/>
    <property type="project" value="UniProtKB-SubCell"/>
</dbReference>
<sequence>MEAGDKMKELNMTADEMDRLAKALKDEKFREMLRDYAQEISDPDNRRRYEEEIRLLEQDRGNTVEFIHPKPFKALRTSVNDKQKCFINICANEKVGKPTSKQGVSEEGRRGQCWSLPHSLHPGRQDTDAKGNKIVIYDVIFHPDTLYIASKNKRFMDLVDSTAIQGIQSAFNVRLDKNNMIEMKTKYKGTPQPCIIRKPIPGYKAREPAEKSDPLIQPLKTKEPTKPKHTVKYRSFIEIQDFRCSRNSGQSPRPREIVVTIDVPLLKKVTDANLEVEERRLLLESKKPAYRLELPLAYPVDEDKGEAKFNKQKGQITVTLPVLPSNKAFTLTAGPAQTSSGDAEMQAEAEGAGKGQEGEGLGGPEVEEEDGEQHAQVGKGEEEEEEKGEEQGWEESFSVEEEMKEQRQKNDGHGEDCTDAQSHNKGETSAKDDAVESSRGASGNMVKCSGEQVEEREDIDEDDLPTEQIFHHPERGSKHPPVVLREVDKDGNETIISDHTTSAGFIFQNTLMFELD</sequence>
<feature type="compositionally biased region" description="Acidic residues" evidence="4">
    <location>
        <begin position="452"/>
        <end position="463"/>
    </location>
</feature>